<evidence type="ECO:0000256" key="7">
    <source>
        <dbReference type="ARBA" id="ARBA00022832"/>
    </source>
</evidence>
<evidence type="ECO:0000256" key="8">
    <source>
        <dbReference type="ARBA" id="ARBA00022946"/>
    </source>
</evidence>
<feature type="domain" description="Acyl-ACP-thioesterase N-terminal" evidence="13">
    <location>
        <begin position="1"/>
        <end position="125"/>
    </location>
</feature>
<proteinExistence type="inferred from homology"/>
<evidence type="ECO:0000256" key="3">
    <source>
        <dbReference type="ARBA" id="ARBA00022516"/>
    </source>
</evidence>
<dbReference type="KEGG" id="pda:103720983"/>
<organism evidence="15 16">
    <name type="scientific">Phoenix dactylifera</name>
    <name type="common">Date palm</name>
    <dbReference type="NCBI Taxonomy" id="42345"/>
    <lineage>
        <taxon>Eukaryota</taxon>
        <taxon>Viridiplantae</taxon>
        <taxon>Streptophyta</taxon>
        <taxon>Embryophyta</taxon>
        <taxon>Tracheophyta</taxon>
        <taxon>Spermatophyta</taxon>
        <taxon>Magnoliopsida</taxon>
        <taxon>Liliopsida</taxon>
        <taxon>Arecaceae</taxon>
        <taxon>Coryphoideae</taxon>
        <taxon>Phoeniceae</taxon>
        <taxon>Phoenix</taxon>
    </lineage>
</organism>
<keyword evidence="5 11" id="KW-0934">Plastid</keyword>
<dbReference type="InterPro" id="IPR021113">
    <property type="entry name" value="Acyl-ACP-thioesterase_N"/>
</dbReference>
<dbReference type="GO" id="GO:0009507">
    <property type="term" value="C:chloroplast"/>
    <property type="evidence" value="ECO:0007669"/>
    <property type="project" value="UniProtKB-SubCell"/>
</dbReference>
<comment type="similarity">
    <text evidence="2 11">Belongs to the acyl-ACP thioesterase family.</text>
</comment>
<dbReference type="Proteomes" id="UP000228380">
    <property type="component" value="Chromosome 11"/>
</dbReference>
<keyword evidence="4 11" id="KW-0150">Chloroplast</keyword>
<dbReference type="GO" id="GO:0000036">
    <property type="term" value="F:acyl carrier activity"/>
    <property type="evidence" value="ECO:0007669"/>
    <property type="project" value="TreeGrafter"/>
</dbReference>
<dbReference type="InterPro" id="IPR045023">
    <property type="entry name" value="FATA/B"/>
</dbReference>
<dbReference type="FunFam" id="3.10.129.10:FF:000014">
    <property type="entry name" value="Acyl-[acyl-carrier-protein] hydrolase"/>
    <property type="match status" value="1"/>
</dbReference>
<evidence type="ECO:0000256" key="11">
    <source>
        <dbReference type="RuleBase" id="RU363096"/>
    </source>
</evidence>
<protein>
    <recommendedName>
        <fullName evidence="11">Acyl-[acyl-carrier-protein] hydrolase</fullName>
        <ecNumber evidence="11">3.1.2.-</ecNumber>
    </recommendedName>
</protein>
<evidence type="ECO:0000256" key="10">
    <source>
        <dbReference type="ARBA" id="ARBA00023160"/>
    </source>
</evidence>
<dbReference type="InterPro" id="IPR049427">
    <property type="entry name" value="Acyl-ACP_TE_C"/>
</dbReference>
<evidence type="ECO:0000313" key="16">
    <source>
        <dbReference type="RefSeq" id="XP_026665978.2"/>
    </source>
</evidence>
<dbReference type="EC" id="3.1.2.-" evidence="11"/>
<gene>
    <name evidence="16" type="primary">LOC103720983</name>
</gene>
<evidence type="ECO:0000259" key="14">
    <source>
        <dbReference type="Pfam" id="PF20791"/>
    </source>
</evidence>
<comment type="subcellular location">
    <subcellularLocation>
        <location evidence="1 11">Plastid</location>
        <location evidence="1 11">Chloroplast</location>
    </subcellularLocation>
</comment>
<evidence type="ECO:0000256" key="4">
    <source>
        <dbReference type="ARBA" id="ARBA00022528"/>
    </source>
</evidence>
<keyword evidence="3 11" id="KW-0444">Lipid biosynthesis</keyword>
<evidence type="ECO:0000259" key="12">
    <source>
        <dbReference type="Pfam" id="PF01643"/>
    </source>
</evidence>
<dbReference type="AlphaFoldDB" id="A0A8B8JCD0"/>
<dbReference type="GeneID" id="103720983"/>
<reference evidence="15" key="1">
    <citation type="journal article" date="2019" name="Nat. Commun.">
        <title>Genome-wide association mapping of date palm fruit traits.</title>
        <authorList>
            <person name="Hazzouri K.M."/>
            <person name="Gros-Balthazard M."/>
            <person name="Flowers J.M."/>
            <person name="Copetti D."/>
            <person name="Lemansour A."/>
            <person name="Lebrun M."/>
            <person name="Masmoudi K."/>
            <person name="Ferrand S."/>
            <person name="Dhar M.I."/>
            <person name="Fresquez Z.A."/>
            <person name="Rosas U."/>
            <person name="Zhang J."/>
            <person name="Talag J."/>
            <person name="Lee S."/>
            <person name="Kudrna D."/>
            <person name="Powell R.F."/>
            <person name="Leitch I.J."/>
            <person name="Krueger R.R."/>
            <person name="Wing R.A."/>
            <person name="Amiri K.M.A."/>
            <person name="Purugganan M.D."/>
        </authorList>
    </citation>
    <scope>NUCLEOTIDE SEQUENCE [LARGE SCALE GENOMIC DNA]</scope>
    <source>
        <strain evidence="15">cv. Khalas</strain>
    </source>
</reference>
<keyword evidence="15" id="KW-1185">Reference proteome</keyword>
<dbReference type="GO" id="GO:0016297">
    <property type="term" value="F:fatty acyl-[ACP] hydrolase activity"/>
    <property type="evidence" value="ECO:0007669"/>
    <property type="project" value="InterPro"/>
</dbReference>
<feature type="domain" description="Acyl-ACP thioesterase-like C-terminal" evidence="14">
    <location>
        <begin position="302"/>
        <end position="396"/>
    </location>
</feature>
<evidence type="ECO:0000313" key="15">
    <source>
        <dbReference type="Proteomes" id="UP000228380"/>
    </source>
</evidence>
<dbReference type="SUPFAM" id="SSF54637">
    <property type="entry name" value="Thioesterase/thiol ester dehydrase-isomerase"/>
    <property type="match status" value="2"/>
</dbReference>
<dbReference type="Pfam" id="PF20791">
    <property type="entry name" value="Acyl-ACP_TE_C"/>
    <property type="match status" value="1"/>
</dbReference>
<evidence type="ECO:0000256" key="6">
    <source>
        <dbReference type="ARBA" id="ARBA00022801"/>
    </source>
</evidence>
<keyword evidence="6 11" id="KW-0378">Hydrolase</keyword>
<evidence type="ECO:0000256" key="9">
    <source>
        <dbReference type="ARBA" id="ARBA00023098"/>
    </source>
</evidence>
<dbReference type="RefSeq" id="XP_026665978.2">
    <property type="nucleotide sequence ID" value="XM_026810177.2"/>
</dbReference>
<keyword evidence="10 11" id="KW-0275">Fatty acid biosynthesis</keyword>
<feature type="domain" description="Acyl-ACP thioesterase N-terminal hotdog" evidence="12">
    <location>
        <begin position="136"/>
        <end position="271"/>
    </location>
</feature>
<dbReference type="OrthoDB" id="755029at2759"/>
<name>A0A8B8JCD0_PHODC</name>
<evidence type="ECO:0000256" key="5">
    <source>
        <dbReference type="ARBA" id="ARBA00022640"/>
    </source>
</evidence>
<sequence>MVAAVAASSSFYQVPTSSSSASAKASRGVPPNSLDVRGIVAKAASSPGGMQVKANARAIPKINDTKVGLQTDVEEDAASTAQRTSYDQLPDWSMLLAAIRTIFLAAEKQWTLLDSKTRRPDTLADASGVGKLVENGLVHRQNFSIRSYEIGADQKASIEALMNHFQETSLNHCKCIGLMHGGFGCTPEMTRRNLIWVVTKMLVHVERYPLWGDVVQINTWISSSGKNGMQRDWHVHDRQTGLTIMRGTSVWVMINKHTRRLSKMPEEVRAELAPFFAERDAVLDEDSRKLPKLDDDSAGYVRRGLTPHWNDLDVNQHVNNVKYVGWILESVPVWMLESYEVATMTLEYRRECGRDSVVESLTAASSDHVDGSPIVCRHLLRLEDGSEIMRSQTVWRPKQHARDIGNMGLLPTESA</sequence>
<dbReference type="InterPro" id="IPR029069">
    <property type="entry name" value="HotDog_dom_sf"/>
</dbReference>
<accession>A0A8B8JCD0</accession>
<evidence type="ECO:0000256" key="1">
    <source>
        <dbReference type="ARBA" id="ARBA00004229"/>
    </source>
</evidence>
<dbReference type="Pfam" id="PF12590">
    <property type="entry name" value="Acyl-thio_N"/>
    <property type="match status" value="1"/>
</dbReference>
<dbReference type="CDD" id="cd00586">
    <property type="entry name" value="4HBT"/>
    <property type="match status" value="1"/>
</dbReference>
<reference evidence="16" key="2">
    <citation type="submission" date="2025-08" db="UniProtKB">
        <authorList>
            <consortium name="RefSeq"/>
        </authorList>
    </citation>
    <scope>IDENTIFICATION</scope>
    <source>
        <tissue evidence="16">Young leaves</tissue>
    </source>
</reference>
<comment type="function">
    <text evidence="11">Plays an essential role in chain termination during de novo fatty acid synthesis.</text>
</comment>
<dbReference type="PANTHER" id="PTHR31727:SF2">
    <property type="entry name" value="PALMITOYL-ACYL CARRIER PROTEIN THIOESTERASE, CHLOROPLASTIC"/>
    <property type="match status" value="1"/>
</dbReference>
<dbReference type="Pfam" id="PF01643">
    <property type="entry name" value="Acyl-ACP_TE"/>
    <property type="match status" value="1"/>
</dbReference>
<keyword evidence="7 11" id="KW-0276">Fatty acid metabolism</keyword>
<keyword evidence="8" id="KW-0809">Transit peptide</keyword>
<keyword evidence="9 11" id="KW-0443">Lipid metabolism</keyword>
<evidence type="ECO:0000259" key="13">
    <source>
        <dbReference type="Pfam" id="PF12590"/>
    </source>
</evidence>
<dbReference type="PANTHER" id="PTHR31727">
    <property type="entry name" value="OLEOYL-ACYL CARRIER PROTEIN THIOESTERASE 1, CHLOROPLASTIC"/>
    <property type="match status" value="1"/>
</dbReference>
<dbReference type="InterPro" id="IPR002864">
    <property type="entry name" value="Acyl-ACP_thioesterase_NHD"/>
</dbReference>
<dbReference type="Gene3D" id="3.10.129.10">
    <property type="entry name" value="Hotdog Thioesterase"/>
    <property type="match status" value="1"/>
</dbReference>
<evidence type="ECO:0000256" key="2">
    <source>
        <dbReference type="ARBA" id="ARBA00006500"/>
    </source>
</evidence>